<dbReference type="AlphaFoldDB" id="A0A094PTC4"/>
<comment type="pathway">
    <text evidence="1">Lipid metabolism.</text>
</comment>
<sequence>MLAVVAPGQGSQVPGFLTPWLELPNFEDRMKWLGTVAGIDLIAHGTTSDEDTIRDTAVAQPLIVSAGMVSLLSLFPHPGEAYAKVAVGAGHSVGEITAAAAANVISAEQAMVLVRERGNAMAAASAVTPTGMSAVLGGDRDEVIAKLAHHGLTAANENGAGQIVAAGTLEQLAALETDPPAGARVRPLSVAGAFHTKHMAPAVGVLAQHAKAISTHDARSRLLSNADGTVVQDGREVLKRLVTQVSNPVRWDLCMQTMLDLGVTGLIELPPAGTLVGLAKRAMPGVECVSLKTPEDMPAALDLIARHGTETAVTDSPTWRLVVAPFKGIIEFNVSEEPGTVLDGKTKVATIRTLRDEYEVEAPHGGTIVEWLVTDGDPVNPGQPLLRLHPKAGS</sequence>
<proteinExistence type="predicted"/>
<dbReference type="InterPro" id="IPR001227">
    <property type="entry name" value="Ac_transferase_dom_sf"/>
</dbReference>
<evidence type="ECO:0000313" key="11">
    <source>
        <dbReference type="EMBL" id="KGA12919.1"/>
    </source>
</evidence>
<protein>
    <recommendedName>
        <fullName evidence="2">[acyl-carrier-protein] S-malonyltransferase</fullName>
        <ecNumber evidence="2">2.3.1.39</ecNumber>
    </recommendedName>
</protein>
<dbReference type="SUPFAM" id="SSF52151">
    <property type="entry name" value="FabD/lysophospholipase-like"/>
    <property type="match status" value="1"/>
</dbReference>
<dbReference type="SMART" id="SM00827">
    <property type="entry name" value="PKS_AT"/>
    <property type="match status" value="1"/>
</dbReference>
<keyword evidence="3" id="KW-0444">Lipid biosynthesis</keyword>
<keyword evidence="7" id="KW-0275">Fatty acid biosynthesis</keyword>
<keyword evidence="6" id="KW-0443">Lipid metabolism</keyword>
<evidence type="ECO:0000256" key="4">
    <source>
        <dbReference type="ARBA" id="ARBA00022679"/>
    </source>
</evidence>
<evidence type="ECO:0000256" key="3">
    <source>
        <dbReference type="ARBA" id="ARBA00022516"/>
    </source>
</evidence>
<evidence type="ECO:0000256" key="8">
    <source>
        <dbReference type="ARBA" id="ARBA00023315"/>
    </source>
</evidence>
<evidence type="ECO:0000256" key="2">
    <source>
        <dbReference type="ARBA" id="ARBA00013258"/>
    </source>
</evidence>
<dbReference type="InterPro" id="IPR050858">
    <property type="entry name" value="Mal-CoA-ACP_Trans/PKS_FabD"/>
</dbReference>
<dbReference type="SUPFAM" id="SSF51230">
    <property type="entry name" value="Single hybrid motif"/>
    <property type="match status" value="1"/>
</dbReference>
<dbReference type="PANTHER" id="PTHR42681">
    <property type="entry name" value="MALONYL-COA-ACYL CARRIER PROTEIN TRANSACYLASE, MITOCHONDRIAL"/>
    <property type="match status" value="1"/>
</dbReference>
<dbReference type="InterPro" id="IPR016035">
    <property type="entry name" value="Acyl_Trfase/lysoPLipase"/>
</dbReference>
<dbReference type="Gene3D" id="2.40.50.100">
    <property type="match status" value="1"/>
</dbReference>
<dbReference type="InterPro" id="IPR014043">
    <property type="entry name" value="Acyl_transferase_dom"/>
</dbReference>
<dbReference type="GO" id="GO:0006633">
    <property type="term" value="P:fatty acid biosynthetic process"/>
    <property type="evidence" value="ECO:0007669"/>
    <property type="project" value="UniProtKB-KW"/>
</dbReference>
<dbReference type="PANTHER" id="PTHR42681:SF1">
    <property type="entry name" value="MALONYL-COA-ACYL CARRIER PROTEIN TRANSACYLASE, MITOCHONDRIAL"/>
    <property type="match status" value="1"/>
</dbReference>
<dbReference type="EC" id="2.3.1.39" evidence="2"/>
<dbReference type="Pfam" id="PF00698">
    <property type="entry name" value="Acyl_transf_1"/>
    <property type="match status" value="1"/>
</dbReference>
<gene>
    <name evidence="11" type="ORF">GM51_21080</name>
</gene>
<evidence type="ECO:0000256" key="5">
    <source>
        <dbReference type="ARBA" id="ARBA00022832"/>
    </source>
</evidence>
<reference evidence="11" key="1">
    <citation type="submission" date="2014-06" db="EMBL/GenBank/DDBJ databases">
        <title>Key roles for freshwater Actinobacteria revealed by deep metagenomic sequencing.</title>
        <authorList>
            <person name="Ghai R."/>
            <person name="Mizuno C.M."/>
            <person name="Picazo A."/>
            <person name="Camacho A."/>
            <person name="Rodriguez-Valera F."/>
        </authorList>
    </citation>
    <scope>NUCLEOTIDE SEQUENCE</scope>
</reference>
<comment type="catalytic activity">
    <reaction evidence="9">
        <text>holo-[ACP] + malonyl-CoA = malonyl-[ACP] + CoA</text>
        <dbReference type="Rhea" id="RHEA:41792"/>
        <dbReference type="Rhea" id="RHEA-COMP:9623"/>
        <dbReference type="Rhea" id="RHEA-COMP:9685"/>
        <dbReference type="ChEBI" id="CHEBI:57287"/>
        <dbReference type="ChEBI" id="CHEBI:57384"/>
        <dbReference type="ChEBI" id="CHEBI:64479"/>
        <dbReference type="ChEBI" id="CHEBI:78449"/>
        <dbReference type="EC" id="2.3.1.39"/>
    </reaction>
</comment>
<accession>A0A094PTC4</accession>
<dbReference type="SUPFAM" id="SSF55048">
    <property type="entry name" value="Probable ACP-binding domain of malonyl-CoA ACP transacylase"/>
    <property type="match status" value="1"/>
</dbReference>
<dbReference type="FunFam" id="3.30.70.250:FF:000002">
    <property type="entry name" value="Malonyl CoA-ACP transacylase"/>
    <property type="match status" value="1"/>
</dbReference>
<dbReference type="Gene3D" id="3.40.366.10">
    <property type="entry name" value="Malonyl-Coenzyme A Acyl Carrier Protein, domain 2"/>
    <property type="match status" value="1"/>
</dbReference>
<dbReference type="InterPro" id="IPR016036">
    <property type="entry name" value="Malonyl_transacylase_ACP-bd"/>
</dbReference>
<keyword evidence="4" id="KW-0808">Transferase</keyword>
<evidence type="ECO:0000256" key="1">
    <source>
        <dbReference type="ARBA" id="ARBA00005189"/>
    </source>
</evidence>
<organism evidence="11">
    <name type="scientific">freshwater metagenome</name>
    <dbReference type="NCBI Taxonomy" id="449393"/>
    <lineage>
        <taxon>unclassified sequences</taxon>
        <taxon>metagenomes</taxon>
        <taxon>ecological metagenomes</taxon>
    </lineage>
</organism>
<keyword evidence="5" id="KW-0276">Fatty acid metabolism</keyword>
<keyword evidence="8" id="KW-0012">Acyltransferase</keyword>
<name>A0A094PTC4_9ZZZZ</name>
<evidence type="ECO:0000256" key="6">
    <source>
        <dbReference type="ARBA" id="ARBA00023098"/>
    </source>
</evidence>
<dbReference type="Gene3D" id="3.30.70.250">
    <property type="entry name" value="Malonyl-CoA ACP transacylase, ACP-binding"/>
    <property type="match status" value="1"/>
</dbReference>
<comment type="caution">
    <text evidence="11">The sequence shown here is derived from an EMBL/GenBank/DDBJ whole genome shotgun (WGS) entry which is preliminary data.</text>
</comment>
<evidence type="ECO:0000259" key="10">
    <source>
        <dbReference type="SMART" id="SM00827"/>
    </source>
</evidence>
<dbReference type="GO" id="GO:0005829">
    <property type="term" value="C:cytosol"/>
    <property type="evidence" value="ECO:0007669"/>
    <property type="project" value="TreeGrafter"/>
</dbReference>
<evidence type="ECO:0000256" key="7">
    <source>
        <dbReference type="ARBA" id="ARBA00023160"/>
    </source>
</evidence>
<dbReference type="GO" id="GO:0004314">
    <property type="term" value="F:[acyl-carrier-protein] S-malonyltransferase activity"/>
    <property type="evidence" value="ECO:0007669"/>
    <property type="project" value="UniProtKB-EC"/>
</dbReference>
<dbReference type="EMBL" id="JNSL01000207">
    <property type="protein sequence ID" value="KGA12919.1"/>
    <property type="molecule type" value="Genomic_DNA"/>
</dbReference>
<feature type="domain" description="Malonyl-CoA:ACP transacylase (MAT)" evidence="10">
    <location>
        <begin position="5"/>
        <end position="308"/>
    </location>
</feature>
<evidence type="ECO:0000256" key="9">
    <source>
        <dbReference type="ARBA" id="ARBA00048462"/>
    </source>
</evidence>
<dbReference type="InterPro" id="IPR011053">
    <property type="entry name" value="Single_hybrid_motif"/>
</dbReference>